<name>A0A0E9QEE6_ANGAN</name>
<dbReference type="AlphaFoldDB" id="A0A0E9QEE6"/>
<accession>A0A0E9QEE6</accession>
<protein>
    <submittedName>
        <fullName evidence="1">Uncharacterized protein</fullName>
    </submittedName>
</protein>
<organism evidence="1">
    <name type="scientific">Anguilla anguilla</name>
    <name type="common">European freshwater eel</name>
    <name type="synonym">Muraena anguilla</name>
    <dbReference type="NCBI Taxonomy" id="7936"/>
    <lineage>
        <taxon>Eukaryota</taxon>
        <taxon>Metazoa</taxon>
        <taxon>Chordata</taxon>
        <taxon>Craniata</taxon>
        <taxon>Vertebrata</taxon>
        <taxon>Euteleostomi</taxon>
        <taxon>Actinopterygii</taxon>
        <taxon>Neopterygii</taxon>
        <taxon>Teleostei</taxon>
        <taxon>Anguilliformes</taxon>
        <taxon>Anguillidae</taxon>
        <taxon>Anguilla</taxon>
    </lineage>
</organism>
<reference evidence="1" key="1">
    <citation type="submission" date="2014-11" db="EMBL/GenBank/DDBJ databases">
        <authorList>
            <person name="Amaro Gonzalez C."/>
        </authorList>
    </citation>
    <scope>NUCLEOTIDE SEQUENCE</scope>
</reference>
<sequence length="35" mass="3939">MLIAVMFDAFQGSLFKKLCFYAAVPCLVKLLINET</sequence>
<reference evidence="1" key="2">
    <citation type="journal article" date="2015" name="Fish Shellfish Immunol.">
        <title>Early steps in the European eel (Anguilla anguilla)-Vibrio vulnificus interaction in the gills: Role of the RtxA13 toxin.</title>
        <authorList>
            <person name="Callol A."/>
            <person name="Pajuelo D."/>
            <person name="Ebbesson L."/>
            <person name="Teles M."/>
            <person name="MacKenzie S."/>
            <person name="Amaro C."/>
        </authorList>
    </citation>
    <scope>NUCLEOTIDE SEQUENCE</scope>
</reference>
<proteinExistence type="predicted"/>
<dbReference type="EMBL" id="GBXM01093867">
    <property type="protein sequence ID" value="JAH14710.1"/>
    <property type="molecule type" value="Transcribed_RNA"/>
</dbReference>
<evidence type="ECO:0000313" key="1">
    <source>
        <dbReference type="EMBL" id="JAH14710.1"/>
    </source>
</evidence>